<dbReference type="Pfam" id="PF07791">
    <property type="entry name" value="Imm11"/>
    <property type="match status" value="1"/>
</dbReference>
<protein>
    <recommendedName>
        <fullName evidence="1">Immunity MXAN-0049 protein domain-containing protein</fullName>
    </recommendedName>
</protein>
<reference evidence="2 3" key="1">
    <citation type="submission" date="2024-04" db="EMBL/GenBank/DDBJ databases">
        <title>Draft genome sequence of Thalassolituus maritimus NBRC 116585.</title>
        <authorList>
            <person name="Miyakawa T."/>
            <person name="Kusuya Y."/>
            <person name="Miura T."/>
        </authorList>
    </citation>
    <scope>NUCLEOTIDE SEQUENCE [LARGE SCALE GENOMIC DNA]</scope>
    <source>
        <strain evidence="2 3">5NW40-0001</strain>
    </source>
</reference>
<dbReference type="InterPro" id="IPR012433">
    <property type="entry name" value="Imm11"/>
</dbReference>
<keyword evidence="3" id="KW-1185">Reference proteome</keyword>
<evidence type="ECO:0000313" key="3">
    <source>
        <dbReference type="Proteomes" id="UP001481413"/>
    </source>
</evidence>
<evidence type="ECO:0000313" key="2">
    <source>
        <dbReference type="EMBL" id="GAA6145143.1"/>
    </source>
</evidence>
<name>A0ABP9ZYC1_9GAMM</name>
<sequence length="174" mass="19487">MAHSDVIYSLEVEYDSCKTFIPKHGGSIRCKGIPIEIEQPVAIEPDEEDTGLPLCDVSMVNTGSFVVSNDLYEYLQPLVGDTVQFIDLQWESVRLWLCNVVSVVDCLDQQKSEMNPFGGVGRAVFDMSKVPELGFFKIKEDNYTGIYLSPAIYEALIAYEPSGVEFEVIDLNRC</sequence>
<dbReference type="Proteomes" id="UP001481413">
    <property type="component" value="Unassembled WGS sequence"/>
</dbReference>
<proteinExistence type="predicted"/>
<evidence type="ECO:0000259" key="1">
    <source>
        <dbReference type="Pfam" id="PF07791"/>
    </source>
</evidence>
<gene>
    <name evidence="2" type="ORF">NBRC116585_12610</name>
</gene>
<accession>A0ABP9ZYC1</accession>
<dbReference type="RefSeq" id="WP_353294086.1">
    <property type="nucleotide sequence ID" value="NZ_BAABWH010000003.1"/>
</dbReference>
<organism evidence="2 3">
    <name type="scientific">Thalassolituus maritimus</name>
    <dbReference type="NCBI Taxonomy" id="484498"/>
    <lineage>
        <taxon>Bacteria</taxon>
        <taxon>Pseudomonadati</taxon>
        <taxon>Pseudomonadota</taxon>
        <taxon>Gammaproteobacteria</taxon>
        <taxon>Oceanospirillales</taxon>
        <taxon>Oceanospirillaceae</taxon>
        <taxon>Thalassolituus</taxon>
    </lineage>
</organism>
<dbReference type="EMBL" id="BAABWH010000003">
    <property type="protein sequence ID" value="GAA6145143.1"/>
    <property type="molecule type" value="Genomic_DNA"/>
</dbReference>
<comment type="caution">
    <text evidence="2">The sequence shown here is derived from an EMBL/GenBank/DDBJ whole genome shotgun (WGS) entry which is preliminary data.</text>
</comment>
<feature type="domain" description="Immunity MXAN-0049 protein" evidence="1">
    <location>
        <begin position="45"/>
        <end position="169"/>
    </location>
</feature>